<protein>
    <recommendedName>
        <fullName evidence="3">SnoaL-like domain-containing protein</fullName>
    </recommendedName>
</protein>
<gene>
    <name evidence="1" type="ORF">IM755_10960</name>
</gene>
<dbReference type="Proteomes" id="UP000656274">
    <property type="component" value="Unassembled WGS sequence"/>
</dbReference>
<dbReference type="EMBL" id="JADFTZ010000005">
    <property type="protein sequence ID" value="MBE9577231.1"/>
    <property type="molecule type" value="Genomic_DNA"/>
</dbReference>
<accession>A0ABR9WUB6</accession>
<comment type="caution">
    <text evidence="1">The sequence shown here is derived from an EMBL/GenBank/DDBJ whole genome shotgun (WGS) entry which is preliminary data.</text>
</comment>
<reference evidence="1 2" key="1">
    <citation type="submission" date="2020-10" db="EMBL/GenBank/DDBJ databases">
        <title>The genome sequence of Flavobacterium aquaticum 1Y8A.</title>
        <authorList>
            <person name="Liu Y."/>
        </authorList>
    </citation>
    <scope>NUCLEOTIDE SEQUENCE [LARGE SCALE GENOMIC DNA]</scope>
    <source>
        <strain evidence="1 2">1Y8A</strain>
    </source>
</reference>
<evidence type="ECO:0000313" key="1">
    <source>
        <dbReference type="EMBL" id="MBE9577231.1"/>
    </source>
</evidence>
<sequence length="212" mass="24969">MKHIKLTTLVFGLLLFGCNKADIKKSAVIEEKISTSTDDKVQIQNLIRQVLKWSDSKNTIDVLPYSIDSKDSTCNGFDLDKLKSNLQELRRTEYFAEEFIQNYKQIIQTLDRKIKNNEFEKWYPHGELPSFPFANDVNPWCECQDNRDWDLVEVKVISLTSDKGELDWFWGNLNQDTNVSWKEFNSFFKVVKENGKWKIAYMHGFDFKKSTE</sequence>
<keyword evidence="2" id="KW-1185">Reference proteome</keyword>
<name>A0ABR9WUB6_9FLAO</name>
<evidence type="ECO:0008006" key="3">
    <source>
        <dbReference type="Google" id="ProtNLM"/>
    </source>
</evidence>
<organism evidence="1 2">
    <name type="scientific">Flavobacterium proteolyticum</name>
    <dbReference type="NCBI Taxonomy" id="2911683"/>
    <lineage>
        <taxon>Bacteria</taxon>
        <taxon>Pseudomonadati</taxon>
        <taxon>Bacteroidota</taxon>
        <taxon>Flavobacteriia</taxon>
        <taxon>Flavobacteriales</taxon>
        <taxon>Flavobacteriaceae</taxon>
        <taxon>Flavobacterium</taxon>
    </lineage>
</organism>
<dbReference type="PROSITE" id="PS51257">
    <property type="entry name" value="PROKAR_LIPOPROTEIN"/>
    <property type="match status" value="1"/>
</dbReference>
<evidence type="ECO:0000313" key="2">
    <source>
        <dbReference type="Proteomes" id="UP000656274"/>
    </source>
</evidence>
<proteinExistence type="predicted"/>
<dbReference type="RefSeq" id="WP_194096753.1">
    <property type="nucleotide sequence ID" value="NZ_JADFTZ010000005.1"/>
</dbReference>